<proteinExistence type="predicted"/>
<evidence type="ECO:0000313" key="2">
    <source>
        <dbReference type="EMBL" id="DAD17978.1"/>
    </source>
</evidence>
<comment type="caution">
    <text evidence="2">The sequence shown here is derived from an EMBL/GenBank/DDBJ whole genome shotgun (WGS) entry which is preliminary data.</text>
</comment>
<dbReference type="AlphaFoldDB" id="A0A822XK91"/>
<keyword evidence="1" id="KW-0472">Membrane</keyword>
<dbReference type="Gene3D" id="3.30.430.20">
    <property type="entry name" value="Gnk2 domain, C-X8-C-X2-C motif"/>
    <property type="match status" value="1"/>
</dbReference>
<keyword evidence="1" id="KW-0812">Transmembrane</keyword>
<evidence type="ECO:0000313" key="3">
    <source>
        <dbReference type="Proteomes" id="UP000607653"/>
    </source>
</evidence>
<keyword evidence="3" id="KW-1185">Reference proteome</keyword>
<evidence type="ECO:0000256" key="1">
    <source>
        <dbReference type="SAM" id="Phobius"/>
    </source>
</evidence>
<dbReference type="Proteomes" id="UP000607653">
    <property type="component" value="Unassembled WGS sequence"/>
</dbReference>
<dbReference type="PANTHER" id="PTHR32080:SF2">
    <property type="entry name" value="PLASMODESMATA-LOCATED PROTEIN 8"/>
    <property type="match status" value="1"/>
</dbReference>
<name>A0A822XK91_NELNU</name>
<accession>A0A822XK91</accession>
<organism evidence="2 3">
    <name type="scientific">Nelumbo nucifera</name>
    <name type="common">Sacred lotus</name>
    <dbReference type="NCBI Taxonomy" id="4432"/>
    <lineage>
        <taxon>Eukaryota</taxon>
        <taxon>Viridiplantae</taxon>
        <taxon>Streptophyta</taxon>
        <taxon>Embryophyta</taxon>
        <taxon>Tracheophyta</taxon>
        <taxon>Spermatophyta</taxon>
        <taxon>Magnoliopsida</taxon>
        <taxon>Proteales</taxon>
        <taxon>Nelumbonaceae</taxon>
        <taxon>Nelumbo</taxon>
    </lineage>
</organism>
<dbReference type="PANTHER" id="PTHR32080">
    <property type="entry name" value="ANTIFUNGAL PROTEIN GINKBILOBIN-2-LIKE"/>
    <property type="match status" value="1"/>
</dbReference>
<feature type="transmembrane region" description="Helical" evidence="1">
    <location>
        <begin position="12"/>
        <end position="31"/>
    </location>
</feature>
<protein>
    <submittedName>
        <fullName evidence="2">Uncharacterized protein</fullName>
    </submittedName>
</protein>
<dbReference type="InterPro" id="IPR051378">
    <property type="entry name" value="Cell2Cell_Antifungal"/>
</dbReference>
<reference evidence="2 3" key="1">
    <citation type="journal article" date="2020" name="Mol. Biol. Evol.">
        <title>Distinct Expression and Methylation Patterns for Genes with Different Fates following a Single Whole-Genome Duplication in Flowering Plants.</title>
        <authorList>
            <person name="Shi T."/>
            <person name="Rahmani R.S."/>
            <person name="Gugger P.F."/>
            <person name="Wang M."/>
            <person name="Li H."/>
            <person name="Zhang Y."/>
            <person name="Li Z."/>
            <person name="Wang Q."/>
            <person name="Van de Peer Y."/>
            <person name="Marchal K."/>
            <person name="Chen J."/>
        </authorList>
    </citation>
    <scope>NUCLEOTIDE SEQUENCE [LARGE SCALE GENOMIC DNA]</scope>
    <source>
        <tissue evidence="2">Leaf</tissue>
    </source>
</reference>
<dbReference type="EMBL" id="DUZY01000001">
    <property type="protein sequence ID" value="DAD17978.1"/>
    <property type="molecule type" value="Genomic_DNA"/>
</dbReference>
<dbReference type="InterPro" id="IPR038408">
    <property type="entry name" value="GNK2_sf"/>
</dbReference>
<gene>
    <name evidence="2" type="ORF">HUJ06_019441</name>
</gene>
<keyword evidence="1" id="KW-1133">Transmembrane helix</keyword>
<sequence>MWRNLQQHSSHNIISIALKISSLLFFLLSSLTSQDRRFVKAHSFIYGGCSPDKYQPTSTFEANLNSLLSSIANSASQSEYNSFVTGNGSTTPDDAAIYGLY</sequence>